<dbReference type="GO" id="GO:0005737">
    <property type="term" value="C:cytoplasm"/>
    <property type="evidence" value="ECO:0007669"/>
    <property type="project" value="TreeGrafter"/>
</dbReference>
<name>A0A385SQ18_9BACT</name>
<dbReference type="Proteomes" id="UP000266183">
    <property type="component" value="Chromosome"/>
</dbReference>
<reference evidence="2" key="1">
    <citation type="submission" date="2018-09" db="EMBL/GenBank/DDBJ databases">
        <title>Chryseolinea sp. KIS68-18 isolated from soil.</title>
        <authorList>
            <person name="Weon H.-Y."/>
            <person name="Kwon S.-W."/>
            <person name="Lee S.A."/>
        </authorList>
    </citation>
    <scope>NUCLEOTIDE SEQUENCE [LARGE SCALE GENOMIC DNA]</scope>
    <source>
        <strain evidence="2">KIS68-18</strain>
    </source>
</reference>
<evidence type="ECO:0000313" key="1">
    <source>
        <dbReference type="EMBL" id="AYB32347.1"/>
    </source>
</evidence>
<gene>
    <name evidence="1" type="ORF">D4L85_17990</name>
</gene>
<dbReference type="Gene3D" id="2.40.50.140">
    <property type="entry name" value="Nucleic acid-binding proteins"/>
    <property type="match status" value="1"/>
</dbReference>
<dbReference type="RefSeq" id="WP_119755600.1">
    <property type="nucleotide sequence ID" value="NZ_CP032382.1"/>
</dbReference>
<sequence>MDYKDKNVIRKRYNDAAYEIAKTEMAIQKGQPDEAVRHSRNAGEAISQTLEYAMKHHLSASLKAVEQKYFNVSRVDIHELIGRYIDKEGNDNGQLYKTVNDLVDPTVDFVFLRDNKKVLTNEAKHKGSRPDFEIQKKYFLELGKFVTQYVDENLALKSVSDYQMVDFQNWDTFYLSCDKFTKEERNYILITGRASEAESNALKELGIPPWDLVIDFDYQSLENGLYSKAFSDRDIEPRKIKVSDPIEGRMFSKFSQSHYHYFINNFKGSGQPEVKEYRAWFRLYEKPIDSFLMNFASQLPAQKTIVVVMYNSRQHVALLIDKIYKYFGDNVVFVFVGSNLSDLGQTIEDANGVKVEISISDIAEGIVNFSSNFGITNPHLNQYLIPFLENSESKDVTGQLTAEQFFQLEDDFEVLHKALPQASDTDEDKREFLCGKNKISWFGIKYRFDVERQNFVKKYVKPIERLIENGRGKVNLIHEAGYGGSTIARRIAWEIHDSYPTLILKKYRDKETLSKIVQLHQLTRKTLFIVMEVPQAISSDEVESLYKLLPSSRPVVFLVVKRGRPIPPSRDLYVNDWGNDAADLVRAYKPYLSEYNNPKTEEDKAKELDEIINSTDNYKKTPFYIGLVTFEEKFIAIKDFIKKFVEEVRGKEEQKRVLLYLSICDSYLGQGLPASFFRTVFKEGGKNSIINLEKYFSEDSSIVSSLIISFTEGNQKVWKIRHPFLSKELKEQLLRGESVNPEIWKQNLADYCIKLIEDSVSESLTADYTEELFQKLFIGSRRDRAGEAFTDIIRDITATEDKERLFKTLKETFPDNPHYCSHLARFYAYYDKNRELALKYADEAIRLSEAMDIQDSLLHHIKGMCIRSTIFDLMDKNTKSKSREGTYNPDEYEEILDKLIPSAAKEFETSRQIARKQNKADEHGYVAHIQMLIRAIDFGAQIADKSKGDFLAEIKEPFIDWLDLAESLLEEIRRIHITDDDSSKVEECSNQLLELYDNYNQILQNLRSQLDKSRNPGRIRRQIVRIYFKREIQISDNKVLNDLLSLMEQNINSEPDNERNFYLWFRAARLSRISLEDALSRVGKWKINSITTDSVFYFYVLKVFRALEGYTNDTIDAFNLIKECKAKGRGNTTILEWYGKGNDLQRLVHRNSLKSEEKDGKLELVRGYFTEFRHDGSGLIVLADKLEVFFSPTQAKLTRSDLNSEVEFYLGFSYDGLLADSYSVRFVGEAPKNKELQIAGVVAEEEVTVPGGNDGLPNVPEVIELPQKKPRQQIILGGRMNGIIVNLRELPKVSMGDILAEDGKRYFFHKNNERPEIFEKLKTKAKVTFQLKKTDKGLIAHNIEIA</sequence>
<evidence type="ECO:0000313" key="2">
    <source>
        <dbReference type="Proteomes" id="UP000266183"/>
    </source>
</evidence>
<dbReference type="PANTHER" id="PTHR16155:SF19">
    <property type="entry name" value="DED DOMAIN-CONTAINING PROTEIN"/>
    <property type="match status" value="1"/>
</dbReference>
<keyword evidence="2" id="KW-1185">Reference proteome</keyword>
<dbReference type="OrthoDB" id="3880775at2"/>
<organism evidence="1 2">
    <name type="scientific">Chryseolinea soli</name>
    <dbReference type="NCBI Taxonomy" id="2321403"/>
    <lineage>
        <taxon>Bacteria</taxon>
        <taxon>Pseudomonadati</taxon>
        <taxon>Bacteroidota</taxon>
        <taxon>Cytophagia</taxon>
        <taxon>Cytophagales</taxon>
        <taxon>Fulvivirgaceae</taxon>
        <taxon>Chryseolinea</taxon>
    </lineage>
</organism>
<dbReference type="KEGG" id="chk:D4L85_17990"/>
<proteinExistence type="predicted"/>
<dbReference type="EMBL" id="CP032382">
    <property type="protein sequence ID" value="AYB32347.1"/>
    <property type="molecule type" value="Genomic_DNA"/>
</dbReference>
<accession>A0A385SQ18</accession>
<protein>
    <submittedName>
        <fullName evidence="1">Uncharacterized protein</fullName>
    </submittedName>
</protein>
<dbReference type="PANTHER" id="PTHR16155">
    <property type="entry name" value="DED DOMAIN-CONTAINING PROTEIN"/>
    <property type="match status" value="1"/>
</dbReference>
<dbReference type="InterPro" id="IPR012340">
    <property type="entry name" value="NA-bd_OB-fold"/>
</dbReference>